<dbReference type="GO" id="GO:0005886">
    <property type="term" value="C:plasma membrane"/>
    <property type="evidence" value="ECO:0007669"/>
    <property type="project" value="UniProtKB-SubCell"/>
</dbReference>
<dbReference type="EMBL" id="AP021881">
    <property type="protein sequence ID" value="BBP02207.1"/>
    <property type="molecule type" value="Genomic_DNA"/>
</dbReference>
<organism evidence="9 10">
    <name type="scientific">Sulfuriferula nivalis</name>
    <dbReference type="NCBI Taxonomy" id="2675298"/>
    <lineage>
        <taxon>Bacteria</taxon>
        <taxon>Pseudomonadati</taxon>
        <taxon>Pseudomonadota</taxon>
        <taxon>Betaproteobacteria</taxon>
        <taxon>Nitrosomonadales</taxon>
        <taxon>Sulfuricellaceae</taxon>
        <taxon>Sulfuriferula</taxon>
    </lineage>
</organism>
<keyword evidence="7" id="KW-0862">Zinc</keyword>
<feature type="transmembrane region" description="Helical" evidence="8">
    <location>
        <begin position="39"/>
        <end position="61"/>
    </location>
</feature>
<keyword evidence="7" id="KW-0479">Metal-binding</keyword>
<feature type="transmembrane region" description="Helical" evidence="8">
    <location>
        <begin position="73"/>
        <end position="94"/>
    </location>
</feature>
<dbReference type="AlphaFoldDB" id="A0A809SFF1"/>
<evidence type="ECO:0000256" key="8">
    <source>
        <dbReference type="SAM" id="Phobius"/>
    </source>
</evidence>
<proteinExistence type="inferred from homology"/>
<name>A0A809SFF1_9PROT</name>
<dbReference type="RefSeq" id="WP_162085878.1">
    <property type="nucleotide sequence ID" value="NZ_AP021881.1"/>
</dbReference>
<evidence type="ECO:0000256" key="6">
    <source>
        <dbReference type="ARBA" id="ARBA00023136"/>
    </source>
</evidence>
<dbReference type="InterPro" id="IPR005744">
    <property type="entry name" value="Hy-lIII"/>
</dbReference>
<protein>
    <recommendedName>
        <fullName evidence="11">Hemolysin III</fullName>
    </recommendedName>
</protein>
<dbReference type="InterPro" id="IPR004254">
    <property type="entry name" value="AdipoR/HlyIII-related"/>
</dbReference>
<dbReference type="NCBIfam" id="TIGR01065">
    <property type="entry name" value="hlyIII"/>
    <property type="match status" value="1"/>
</dbReference>
<evidence type="ECO:0000256" key="1">
    <source>
        <dbReference type="ARBA" id="ARBA00004651"/>
    </source>
</evidence>
<evidence type="ECO:0000256" key="4">
    <source>
        <dbReference type="ARBA" id="ARBA00022692"/>
    </source>
</evidence>
<keyword evidence="6 8" id="KW-0472">Membrane</keyword>
<keyword evidence="4 8" id="KW-0812">Transmembrane</keyword>
<evidence type="ECO:0008006" key="11">
    <source>
        <dbReference type="Google" id="ProtNLM"/>
    </source>
</evidence>
<evidence type="ECO:0000313" key="9">
    <source>
        <dbReference type="EMBL" id="BBP02207.1"/>
    </source>
</evidence>
<evidence type="ECO:0000256" key="2">
    <source>
        <dbReference type="ARBA" id="ARBA00008488"/>
    </source>
</evidence>
<evidence type="ECO:0000313" key="10">
    <source>
        <dbReference type="Proteomes" id="UP000463939"/>
    </source>
</evidence>
<feature type="binding site" evidence="7">
    <location>
        <position position="186"/>
    </location>
    <ligand>
        <name>Zn(2+)</name>
        <dbReference type="ChEBI" id="CHEBI:29105"/>
    </ligand>
</feature>
<feature type="transmembrane region" description="Helical" evidence="8">
    <location>
        <begin position="154"/>
        <end position="172"/>
    </location>
</feature>
<feature type="transmembrane region" description="Helical" evidence="8">
    <location>
        <begin position="12"/>
        <end position="33"/>
    </location>
</feature>
<comment type="subcellular location">
    <subcellularLocation>
        <location evidence="1">Cell membrane</location>
        <topology evidence="1">Multi-pass membrane protein</topology>
    </subcellularLocation>
</comment>
<dbReference type="GO" id="GO:0046872">
    <property type="term" value="F:metal ion binding"/>
    <property type="evidence" value="ECO:0007669"/>
    <property type="project" value="UniProtKB-KW"/>
</dbReference>
<evidence type="ECO:0000256" key="7">
    <source>
        <dbReference type="PIRSR" id="PIRSR604254-1"/>
    </source>
</evidence>
<feature type="binding site" evidence="7">
    <location>
        <position position="60"/>
    </location>
    <ligand>
        <name>Zn(2+)</name>
        <dbReference type="ChEBI" id="CHEBI:29105"/>
    </ligand>
</feature>
<dbReference type="KEGG" id="sniv:SFSGTM_29150"/>
<feature type="transmembrane region" description="Helical" evidence="8">
    <location>
        <begin position="184"/>
        <end position="204"/>
    </location>
</feature>
<feature type="transmembrane region" description="Helical" evidence="8">
    <location>
        <begin position="126"/>
        <end position="148"/>
    </location>
</feature>
<keyword evidence="3" id="KW-1003">Cell membrane</keyword>
<comment type="similarity">
    <text evidence="2">Belongs to the UPF0073 (Hly-III) family.</text>
</comment>
<evidence type="ECO:0000256" key="3">
    <source>
        <dbReference type="ARBA" id="ARBA00022475"/>
    </source>
</evidence>
<dbReference type="GO" id="GO:0140911">
    <property type="term" value="F:pore-forming activity"/>
    <property type="evidence" value="ECO:0007669"/>
    <property type="project" value="InterPro"/>
</dbReference>
<sequence length="205" mass="23078">MYYGERFNAITHLVGAALSIAGSVVLITLAALHGNALKITGVAIYSFTLITLYTTSTLYHSLRGRSKDILRKLDYQAIYLLIAGTYTPFCLVTLHGTWGWSLLAIVWTLAIIGILQEFWPKNEARILSIIIYILMGWVILIAIIPLLHALGRTGFIWLAAGGLFYTGGIVFYAYDYKFKHWHGIWHLFVIAGSLMHYFAILFFVV</sequence>
<dbReference type="PANTHER" id="PTHR20855:SF3">
    <property type="entry name" value="LD03007P"/>
    <property type="match status" value="1"/>
</dbReference>
<dbReference type="PANTHER" id="PTHR20855">
    <property type="entry name" value="ADIPOR/PROGESTIN RECEPTOR-RELATED"/>
    <property type="match status" value="1"/>
</dbReference>
<feature type="transmembrane region" description="Helical" evidence="8">
    <location>
        <begin position="100"/>
        <end position="119"/>
    </location>
</feature>
<keyword evidence="10" id="KW-1185">Reference proteome</keyword>
<dbReference type="Pfam" id="PF03006">
    <property type="entry name" value="HlyIII"/>
    <property type="match status" value="1"/>
</dbReference>
<feature type="binding site" evidence="7">
    <location>
        <position position="182"/>
    </location>
    <ligand>
        <name>Zn(2+)</name>
        <dbReference type="ChEBI" id="CHEBI:29105"/>
    </ligand>
</feature>
<reference evidence="10" key="1">
    <citation type="submission" date="2019-11" db="EMBL/GenBank/DDBJ databases">
        <title>Isolation and characterization of a novel species in the genus Sulfuriferula.</title>
        <authorList>
            <person name="Mochizuki J."/>
            <person name="Kojima H."/>
            <person name="Fukui M."/>
        </authorList>
    </citation>
    <scope>NUCLEOTIDE SEQUENCE [LARGE SCALE GENOMIC DNA]</scope>
    <source>
        <strain evidence="10">SGTM</strain>
    </source>
</reference>
<gene>
    <name evidence="9" type="ORF">SFSGTM_29150</name>
</gene>
<accession>A0A809SFF1</accession>
<dbReference type="Proteomes" id="UP000463939">
    <property type="component" value="Chromosome"/>
</dbReference>
<keyword evidence="5 8" id="KW-1133">Transmembrane helix</keyword>
<evidence type="ECO:0000256" key="5">
    <source>
        <dbReference type="ARBA" id="ARBA00022989"/>
    </source>
</evidence>